<dbReference type="Proteomes" id="UP001239111">
    <property type="component" value="Chromosome 2"/>
</dbReference>
<name>A0ACC2NWB9_9HYME</name>
<protein>
    <submittedName>
        <fullName evidence="1">Uncharacterized protein</fullName>
    </submittedName>
</protein>
<comment type="caution">
    <text evidence="1">The sequence shown here is derived from an EMBL/GenBank/DDBJ whole genome shotgun (WGS) entry which is preliminary data.</text>
</comment>
<sequence length="784" mass="89980">MTMPIYRFRLSPRSRKQNCGTKRADEVGQDQQRPLKKRICSASSSSVPTVWVKVIPDSREEWEVIGASGQKLKIPYHSGYPISKVFTCEICKAHFPSKYLLEKHRSDGHVEPGPSQPKTKSTENFDIVNYNGYQKTSTGKFTCNFCSHTALYQASMKKHVAQKHGDVGKNDVLPMDVSNSNREVAPMDSWLHRKTPPTHDDAGTWPNEMLNVIIKEEHSEVETEVARNILRNESDKLQRICPYCPYMTTMCTPFRNHVKQEHPEIWLKNNFEDLVKENVTNVESEDDESDEGNDGNDSQQEQNQEHPKEVADSETNTILIQKFKCPYCPTELTESSAMISHVACVHHKSEWKRDSDKDKGLVRTGYACYHCDFVGCNIKSLGKHGLRKHQGLDMIIGEIPVTRFDCDICSYQCEGLKTMTLHIESHKPKPNAEGVYQCKICDFDTNLIEVLGRHMSINHLKPVVPMSAEMVTCNSCEFSCINKRVMDWHQRQHELPPKEACQMVICDECGYFSYNKTRLARHITRKHRDILDGSGPATEPGNQRKTPKKYVRPVRDSIPCEICGWLAKNNSVLKYHIIRKHTDTKQYECDQCDKKYNLKADLTSHKKYKHSDTKEFVCDVCGRVCNTANGLYGHQKYAHFKTEFECQVCHRRLASQANLDEHIQKQHEERQLFMCEECGKVFHEARKLRTHMRVHTGVRPYECSVCKKSFGKQTGLRQHLLTHSGQRPYVCDVCGKAFTQKTGLICHRKSHPGPLPPLPPVPKGVIDRILNDMQAEARYLNNCQ</sequence>
<gene>
    <name evidence="1" type="ORF">QAD02_010892</name>
</gene>
<evidence type="ECO:0000313" key="1">
    <source>
        <dbReference type="EMBL" id="KAJ8675106.1"/>
    </source>
</evidence>
<reference evidence="1" key="1">
    <citation type="submission" date="2023-04" db="EMBL/GenBank/DDBJ databases">
        <title>A chromosome-level genome assembly of the parasitoid wasp Eretmocerus hayati.</title>
        <authorList>
            <person name="Zhong Y."/>
            <person name="Liu S."/>
            <person name="Liu Y."/>
        </authorList>
    </citation>
    <scope>NUCLEOTIDE SEQUENCE</scope>
    <source>
        <strain evidence="1">ZJU_SS_LIU_2023</strain>
    </source>
</reference>
<proteinExistence type="predicted"/>
<keyword evidence="2" id="KW-1185">Reference proteome</keyword>
<organism evidence="1 2">
    <name type="scientific">Eretmocerus hayati</name>
    <dbReference type="NCBI Taxonomy" id="131215"/>
    <lineage>
        <taxon>Eukaryota</taxon>
        <taxon>Metazoa</taxon>
        <taxon>Ecdysozoa</taxon>
        <taxon>Arthropoda</taxon>
        <taxon>Hexapoda</taxon>
        <taxon>Insecta</taxon>
        <taxon>Pterygota</taxon>
        <taxon>Neoptera</taxon>
        <taxon>Endopterygota</taxon>
        <taxon>Hymenoptera</taxon>
        <taxon>Apocrita</taxon>
        <taxon>Proctotrupomorpha</taxon>
        <taxon>Chalcidoidea</taxon>
        <taxon>Aphelinidae</taxon>
        <taxon>Aphelininae</taxon>
        <taxon>Eretmocerus</taxon>
    </lineage>
</organism>
<accession>A0ACC2NWB9</accession>
<dbReference type="EMBL" id="CM056742">
    <property type="protein sequence ID" value="KAJ8675106.1"/>
    <property type="molecule type" value="Genomic_DNA"/>
</dbReference>
<evidence type="ECO:0000313" key="2">
    <source>
        <dbReference type="Proteomes" id="UP001239111"/>
    </source>
</evidence>